<dbReference type="PROSITE" id="PS50994">
    <property type="entry name" value="INTEGRASE"/>
    <property type="match status" value="1"/>
</dbReference>
<dbReference type="InterPro" id="IPR012337">
    <property type="entry name" value="RNaseH-like_sf"/>
</dbReference>
<organism evidence="3 4">
    <name type="scientific">Loxostege sticticalis</name>
    <name type="common">Beet webworm moth</name>
    <dbReference type="NCBI Taxonomy" id="481309"/>
    <lineage>
        <taxon>Eukaryota</taxon>
        <taxon>Metazoa</taxon>
        <taxon>Ecdysozoa</taxon>
        <taxon>Arthropoda</taxon>
        <taxon>Hexapoda</taxon>
        <taxon>Insecta</taxon>
        <taxon>Pterygota</taxon>
        <taxon>Neoptera</taxon>
        <taxon>Endopterygota</taxon>
        <taxon>Lepidoptera</taxon>
        <taxon>Glossata</taxon>
        <taxon>Ditrysia</taxon>
        <taxon>Pyraloidea</taxon>
        <taxon>Crambidae</taxon>
        <taxon>Pyraustinae</taxon>
        <taxon>Loxostege</taxon>
    </lineage>
</organism>
<reference evidence="3 4" key="1">
    <citation type="submission" date="2024-06" db="EMBL/GenBank/DDBJ databases">
        <title>A chromosome-level genome assembly of beet webworm, Loxostege sticticalis.</title>
        <authorList>
            <person name="Zhang Y."/>
        </authorList>
    </citation>
    <scope>NUCLEOTIDE SEQUENCE [LARGE SCALE GENOMIC DNA]</scope>
    <source>
        <strain evidence="3">AQ026</strain>
        <tissue evidence="3">Whole body</tissue>
    </source>
</reference>
<evidence type="ECO:0000313" key="3">
    <source>
        <dbReference type="EMBL" id="KAL0860189.1"/>
    </source>
</evidence>
<dbReference type="InterPro" id="IPR001584">
    <property type="entry name" value="Integrase_cat-core"/>
</dbReference>
<feature type="region of interest" description="Disordered" evidence="1">
    <location>
        <begin position="1205"/>
        <end position="1232"/>
    </location>
</feature>
<accession>A0ABR3H673</accession>
<dbReference type="PANTHER" id="PTHR47331:SF5">
    <property type="entry name" value="RIBONUCLEASE H"/>
    <property type="match status" value="1"/>
</dbReference>
<dbReference type="PANTHER" id="PTHR47331">
    <property type="entry name" value="PHD-TYPE DOMAIN-CONTAINING PROTEIN"/>
    <property type="match status" value="1"/>
</dbReference>
<evidence type="ECO:0000256" key="1">
    <source>
        <dbReference type="SAM" id="MobiDB-lite"/>
    </source>
</evidence>
<feature type="domain" description="Integrase catalytic" evidence="2">
    <location>
        <begin position="899"/>
        <end position="1088"/>
    </location>
</feature>
<evidence type="ECO:0000259" key="2">
    <source>
        <dbReference type="PROSITE" id="PS50994"/>
    </source>
</evidence>
<dbReference type="SUPFAM" id="SSF56672">
    <property type="entry name" value="DNA/RNA polymerases"/>
    <property type="match status" value="1"/>
</dbReference>
<sequence length="1275" mass="145453">MRSKSSDYNTNITCLILLNITMRVPSNHFDCDSIRIPSNVSLADPTFNVPSKIELLIGAVKFWDLLYDDKIRLPNGPFLQNTKLGWLVSGPLYTDSLRINNQVVCNFCQNLDTEIRKFWEIEKIPKTSRVLTEDEVYCENLFEKTTIRENDGRFSVRKPFKESTKSLGDSYTMAQNRFLSLERKLSRLPVYKKMYCDFMREYEKLGHMTRIPIYGIPNYFLPHHGVYREGSLTTKLRVVFDASTVTKTNKSLNDIQHPGPPLQNDIFSILLRFRQHRHVACADVEKMFRQVNIQEDMRQYQLILWREDPSDTINVYQLNTVTYGTASATYLSMRCLQQLSSECDDKEVARVIKEDVFVDDLITGHDDPEILISICEKTSKVLQAGCFPLRKWTLSCDVTQNISKELSIGQITQNKTLGLGWYNSTDELYFATTIDTTNILLTKRGMLATIAQIYDALGLLAPAIIIAKILLQELWLLKIDWDESVPNDVTRTWLTFIDALQCLCELRIPRFVRSVYTERTELHIFTDASQEAYGACAYVHVRTSNGSNVVVKLLCAKTKVAPLKVINIPKLELCGALIGATLYEKITESLSLQFDKIIFWTDSTIVLGWLKMSPHLLKTFVQNRVTEINELTGSTQWLHVNGQENPSDLVSRGLNLNLLKDLKLWWNGPEFLSNQDYMDSNMSDFTRKIINNTDLPEINLKKVTFVASTVLDLIDFDRFSSIPKLIRSVAYVLRFINNTCLQASERRDRKTGSLSVDELERSQRVVSKFAQMQSFPYIYKCLLNKVPLEQCNNNKKETNRVLGLNVFLDEYGLIRIGGRLGNSLSFDFNKKHPILLCCHHRYTMHDGPLLLVSHMRESWWPLKARDLARKIVRECVVCTRTKGKTLTPIMGSLPSARVDPRYPFIRCGVDYAGPVMILNRKGRGAKLIKGYICLFICFVTRAIHLELIGSLSTNDYIMAFKRFISRRGKPAEMFSDSGKNFVGAEKELNLILNDNHEQISDFSTQNGIKFHTIPIYASNFGGLWESGVKSCKFHLKRVVGNANLNFEEFSTVLTQIEAVLNSRPISPLSSDPNDLLPLTPAHFLIGRPLTSTASADITDERTSSLTRYHRVEQLRQHFWKRWATDYISELQLRTKWKKHAEDIELNRLVLVKGDNLPPLKWRLGRVVRLYTGRDGVSRVADIRTAAGVIQRACCKICPLPVDSVEAENDPEPSSHFGSDPSKAGGMFASSSGSQTNHQLQAYILSPSLSVITGIKTYVLHHVDLELELRLRTDGH</sequence>
<dbReference type="CDD" id="cd01644">
    <property type="entry name" value="RT_pepA17"/>
    <property type="match status" value="1"/>
</dbReference>
<protein>
    <recommendedName>
        <fullName evidence="2">Integrase catalytic domain-containing protein</fullName>
    </recommendedName>
</protein>
<dbReference type="Pfam" id="PF05380">
    <property type="entry name" value="Peptidase_A17"/>
    <property type="match status" value="1"/>
</dbReference>
<evidence type="ECO:0000313" key="4">
    <source>
        <dbReference type="Proteomes" id="UP001549920"/>
    </source>
</evidence>
<dbReference type="InterPro" id="IPR008042">
    <property type="entry name" value="Retrotrans_Pao"/>
</dbReference>
<dbReference type="InterPro" id="IPR036397">
    <property type="entry name" value="RNaseH_sf"/>
</dbReference>
<dbReference type="Gene3D" id="3.30.420.10">
    <property type="entry name" value="Ribonuclease H-like superfamily/Ribonuclease H"/>
    <property type="match status" value="1"/>
</dbReference>
<gene>
    <name evidence="3" type="ORF">ABMA27_010496</name>
</gene>
<dbReference type="Pfam" id="PF18701">
    <property type="entry name" value="DUF5641"/>
    <property type="match status" value="1"/>
</dbReference>
<comment type="caution">
    <text evidence="3">The sequence shown here is derived from an EMBL/GenBank/DDBJ whole genome shotgun (WGS) entry which is preliminary data.</text>
</comment>
<name>A0ABR3H673_LOXSC</name>
<keyword evidence="4" id="KW-1185">Reference proteome</keyword>
<dbReference type="InterPro" id="IPR040676">
    <property type="entry name" value="DUF5641"/>
</dbReference>
<dbReference type="SUPFAM" id="SSF53098">
    <property type="entry name" value="Ribonuclease H-like"/>
    <property type="match status" value="1"/>
</dbReference>
<dbReference type="Proteomes" id="UP001549920">
    <property type="component" value="Unassembled WGS sequence"/>
</dbReference>
<dbReference type="InterPro" id="IPR043502">
    <property type="entry name" value="DNA/RNA_pol_sf"/>
</dbReference>
<proteinExistence type="predicted"/>
<dbReference type="EMBL" id="JBEUOH010000026">
    <property type="protein sequence ID" value="KAL0860189.1"/>
    <property type="molecule type" value="Genomic_DNA"/>
</dbReference>